<name>A0AAD9R929_9HYME</name>
<proteinExistence type="predicted"/>
<dbReference type="AlphaFoldDB" id="A0AAD9R929"/>
<feature type="compositionally biased region" description="Low complexity" evidence="1">
    <location>
        <begin position="27"/>
        <end position="46"/>
    </location>
</feature>
<organism evidence="2 3">
    <name type="scientific">Odynerus spinipes</name>
    <dbReference type="NCBI Taxonomy" id="1348599"/>
    <lineage>
        <taxon>Eukaryota</taxon>
        <taxon>Metazoa</taxon>
        <taxon>Ecdysozoa</taxon>
        <taxon>Arthropoda</taxon>
        <taxon>Hexapoda</taxon>
        <taxon>Insecta</taxon>
        <taxon>Pterygota</taxon>
        <taxon>Neoptera</taxon>
        <taxon>Endopterygota</taxon>
        <taxon>Hymenoptera</taxon>
        <taxon>Apocrita</taxon>
        <taxon>Aculeata</taxon>
        <taxon>Vespoidea</taxon>
        <taxon>Vespidae</taxon>
        <taxon>Eumeninae</taxon>
        <taxon>Odynerus</taxon>
    </lineage>
</organism>
<comment type="caution">
    <text evidence="2">The sequence shown here is derived from an EMBL/GenBank/DDBJ whole genome shotgun (WGS) entry which is preliminary data.</text>
</comment>
<dbReference type="EMBL" id="JAIFRP010005121">
    <property type="protein sequence ID" value="KAK2574731.1"/>
    <property type="molecule type" value="Genomic_DNA"/>
</dbReference>
<reference evidence="2" key="2">
    <citation type="journal article" date="2023" name="Commun. Biol.">
        <title>Intrasexual cuticular hydrocarbon dimorphism in a wasp sheds light on hydrocarbon biosynthesis genes in Hymenoptera.</title>
        <authorList>
            <person name="Moris V.C."/>
            <person name="Podsiadlowski L."/>
            <person name="Martin S."/>
            <person name="Oeyen J.P."/>
            <person name="Donath A."/>
            <person name="Petersen M."/>
            <person name="Wilbrandt J."/>
            <person name="Misof B."/>
            <person name="Liedtke D."/>
            <person name="Thamm M."/>
            <person name="Scheiner R."/>
            <person name="Schmitt T."/>
            <person name="Niehuis O."/>
        </authorList>
    </citation>
    <scope>NUCLEOTIDE SEQUENCE</scope>
    <source>
        <strain evidence="2">GBR_01_08_01A</strain>
    </source>
</reference>
<evidence type="ECO:0000313" key="2">
    <source>
        <dbReference type="EMBL" id="KAK2574731.1"/>
    </source>
</evidence>
<evidence type="ECO:0000313" key="3">
    <source>
        <dbReference type="Proteomes" id="UP001258017"/>
    </source>
</evidence>
<dbReference type="Proteomes" id="UP001258017">
    <property type="component" value="Unassembled WGS sequence"/>
</dbReference>
<accession>A0AAD9R929</accession>
<protein>
    <submittedName>
        <fullName evidence="2">Uncharacterized protein</fullName>
    </submittedName>
</protein>
<feature type="non-terminal residue" evidence="2">
    <location>
        <position position="170"/>
    </location>
</feature>
<reference evidence="2" key="1">
    <citation type="submission" date="2021-08" db="EMBL/GenBank/DDBJ databases">
        <authorList>
            <person name="Misof B."/>
            <person name="Oliver O."/>
            <person name="Podsiadlowski L."/>
            <person name="Donath A."/>
            <person name="Peters R."/>
            <person name="Mayer C."/>
            <person name="Rust J."/>
            <person name="Gunkel S."/>
            <person name="Lesny P."/>
            <person name="Martin S."/>
            <person name="Oeyen J.P."/>
            <person name="Petersen M."/>
            <person name="Panagiotis P."/>
            <person name="Wilbrandt J."/>
            <person name="Tanja T."/>
        </authorList>
    </citation>
    <scope>NUCLEOTIDE SEQUENCE</scope>
    <source>
        <strain evidence="2">GBR_01_08_01A</strain>
        <tissue evidence="2">Thorax + abdomen</tissue>
    </source>
</reference>
<gene>
    <name evidence="2" type="ORF">KPH14_013144</name>
</gene>
<keyword evidence="3" id="KW-1185">Reference proteome</keyword>
<sequence>MYVLSHKLMSTANSAQMKLAANRENNGKSNSSKSNDMGDSKNSNSNSTNLPKQIMQLCFLSNLCWTDSSSRRKRRLVFFGEKYDDFLKRLDDKCLDQRHKFHCEFRVELYCEKSTPFLASQREKSKRLYYNEIVSLLRLHINFPTLVPLTKEKHEYAAIVVMSDDEILGF</sequence>
<feature type="region of interest" description="Disordered" evidence="1">
    <location>
        <begin position="23"/>
        <end position="46"/>
    </location>
</feature>
<evidence type="ECO:0000256" key="1">
    <source>
        <dbReference type="SAM" id="MobiDB-lite"/>
    </source>
</evidence>